<gene>
    <name evidence="10" type="primary">LOC113793068</name>
</gene>
<proteinExistence type="predicted"/>
<dbReference type="RefSeq" id="XP_027198841.1">
    <property type="nucleotide sequence ID" value="XM_027343040.1"/>
</dbReference>
<dbReference type="AlphaFoldDB" id="A0A6P6Y153"/>
<dbReference type="GeneID" id="113793068"/>
<dbReference type="Gene3D" id="1.10.510.10">
    <property type="entry name" value="Transferase(Phosphotransferase) domain 1"/>
    <property type="match status" value="1"/>
</dbReference>
<dbReference type="GO" id="GO:0005634">
    <property type="term" value="C:nucleus"/>
    <property type="evidence" value="ECO:0007669"/>
    <property type="project" value="TreeGrafter"/>
</dbReference>
<name>A0A6P6Y153_DERPT</name>
<reference evidence="10" key="1">
    <citation type="submission" date="2025-08" db="UniProtKB">
        <authorList>
            <consortium name="RefSeq"/>
        </authorList>
    </citation>
    <scope>IDENTIFICATION</scope>
    <source>
        <strain evidence="10">Airmid</strain>
    </source>
</reference>
<keyword evidence="6" id="KW-0067">ATP-binding</keyword>
<dbReference type="OrthoDB" id="6421756at2759"/>
<protein>
    <recommendedName>
        <fullName evidence="1">non-specific serine/threonine protein kinase</fullName>
        <ecNumber evidence="1">2.7.11.1</ecNumber>
    </recommendedName>
</protein>
<evidence type="ECO:0000256" key="2">
    <source>
        <dbReference type="ARBA" id="ARBA00022527"/>
    </source>
</evidence>
<evidence type="ECO:0000256" key="8">
    <source>
        <dbReference type="ARBA" id="ARBA00048679"/>
    </source>
</evidence>
<dbReference type="GO" id="GO:0035556">
    <property type="term" value="P:intracellular signal transduction"/>
    <property type="evidence" value="ECO:0007669"/>
    <property type="project" value="TreeGrafter"/>
</dbReference>
<keyword evidence="5 10" id="KW-0418">Kinase</keyword>
<keyword evidence="9" id="KW-1185">Reference proteome</keyword>
<evidence type="ECO:0000256" key="1">
    <source>
        <dbReference type="ARBA" id="ARBA00012513"/>
    </source>
</evidence>
<dbReference type="Proteomes" id="UP000515146">
    <property type="component" value="Unplaced"/>
</dbReference>
<dbReference type="GO" id="GO:0005737">
    <property type="term" value="C:cytoplasm"/>
    <property type="evidence" value="ECO:0007669"/>
    <property type="project" value="TreeGrafter"/>
</dbReference>
<dbReference type="SUPFAM" id="SSF56112">
    <property type="entry name" value="Protein kinase-like (PK-like)"/>
    <property type="match status" value="1"/>
</dbReference>
<evidence type="ECO:0000313" key="9">
    <source>
        <dbReference type="Proteomes" id="UP000515146"/>
    </source>
</evidence>
<dbReference type="OMA" id="NVIWIEY"/>
<dbReference type="Pfam" id="PF12330">
    <property type="entry name" value="Haspin_kinase"/>
    <property type="match status" value="1"/>
</dbReference>
<evidence type="ECO:0000256" key="4">
    <source>
        <dbReference type="ARBA" id="ARBA00022741"/>
    </source>
</evidence>
<dbReference type="Gene3D" id="3.30.200.20">
    <property type="entry name" value="Phosphorylase Kinase, domain 1"/>
    <property type="match status" value="1"/>
</dbReference>
<keyword evidence="2" id="KW-0723">Serine/threonine-protein kinase</keyword>
<keyword evidence="4" id="KW-0547">Nucleotide-binding</keyword>
<evidence type="ECO:0000256" key="6">
    <source>
        <dbReference type="ARBA" id="ARBA00022840"/>
    </source>
</evidence>
<dbReference type="PANTHER" id="PTHR24419:SF18">
    <property type="entry name" value="SERINE_THREONINE-PROTEIN KINASE HASPIN"/>
    <property type="match status" value="1"/>
</dbReference>
<dbReference type="GO" id="GO:0072354">
    <property type="term" value="F:histone H3T3 kinase activity"/>
    <property type="evidence" value="ECO:0007669"/>
    <property type="project" value="TreeGrafter"/>
</dbReference>
<accession>A0A6P6Y153</accession>
<evidence type="ECO:0000256" key="7">
    <source>
        <dbReference type="ARBA" id="ARBA00047899"/>
    </source>
</evidence>
<dbReference type="GO" id="GO:0005524">
    <property type="term" value="F:ATP binding"/>
    <property type="evidence" value="ECO:0007669"/>
    <property type="project" value="UniProtKB-KW"/>
</dbReference>
<dbReference type="InterPro" id="IPR011009">
    <property type="entry name" value="Kinase-like_dom_sf"/>
</dbReference>
<sequence length="438" mass="51061">MTDETKHSIDDNEMANLSFFGQVYNRFIIEDSYRNQLLNHLEQDSVPHYGFVFNDNHRINENIKHLDSGSYAHVYRLFEPNKMLKFEHKNHIRNPVIIKMIPLLAEELLQRLTDFHRISSYNDVHNECIIQRTLSQLNGRYQHSDGRIYMCTTFPRLFRSTLIRGPLGSCFDVQTNNNDDDDNVDDNEEGLPFMNNVSDEFNLTDQIPQEYMMLVMEDCGLPITDCLQQIKPLACVSIVKQLIIGLMIAETVFQFEHRDLHGGNVLVQTTNKTMIHYIMRNRTFSLPSYGCMIKIIDTTFSRIRIGQTVYHKQLSYLFTSDNLSSSKSEQDRTYERMNQLVTSNDQHWKQYHPQTNVIWIEYIIGKILRLLTPVDGQLAVESNSNNVKSRTATTNHVIRLLTNYTKLTDNCSSATELFDKIVAVANRNNDDLCRIRFH</sequence>
<evidence type="ECO:0000256" key="5">
    <source>
        <dbReference type="ARBA" id="ARBA00022777"/>
    </source>
</evidence>
<dbReference type="PANTHER" id="PTHR24419">
    <property type="entry name" value="INTERLEUKIN-1 RECEPTOR-ASSOCIATED KINASE"/>
    <property type="match status" value="1"/>
</dbReference>
<comment type="catalytic activity">
    <reaction evidence="7">
        <text>L-threonyl-[protein] + ATP = O-phospho-L-threonyl-[protein] + ADP + H(+)</text>
        <dbReference type="Rhea" id="RHEA:46608"/>
        <dbReference type="Rhea" id="RHEA-COMP:11060"/>
        <dbReference type="Rhea" id="RHEA-COMP:11605"/>
        <dbReference type="ChEBI" id="CHEBI:15378"/>
        <dbReference type="ChEBI" id="CHEBI:30013"/>
        <dbReference type="ChEBI" id="CHEBI:30616"/>
        <dbReference type="ChEBI" id="CHEBI:61977"/>
        <dbReference type="ChEBI" id="CHEBI:456216"/>
        <dbReference type="EC" id="2.7.11.1"/>
    </reaction>
</comment>
<keyword evidence="3" id="KW-0808">Transferase</keyword>
<dbReference type="KEGG" id="dpte:113793068"/>
<organism evidence="9 10">
    <name type="scientific">Dermatophagoides pteronyssinus</name>
    <name type="common">European house dust mite</name>
    <dbReference type="NCBI Taxonomy" id="6956"/>
    <lineage>
        <taxon>Eukaryota</taxon>
        <taxon>Metazoa</taxon>
        <taxon>Ecdysozoa</taxon>
        <taxon>Arthropoda</taxon>
        <taxon>Chelicerata</taxon>
        <taxon>Arachnida</taxon>
        <taxon>Acari</taxon>
        <taxon>Acariformes</taxon>
        <taxon>Sarcoptiformes</taxon>
        <taxon>Astigmata</taxon>
        <taxon>Psoroptidia</taxon>
        <taxon>Analgoidea</taxon>
        <taxon>Pyroglyphidae</taxon>
        <taxon>Dermatophagoidinae</taxon>
        <taxon>Dermatophagoides</taxon>
    </lineage>
</organism>
<evidence type="ECO:0000313" key="10">
    <source>
        <dbReference type="RefSeq" id="XP_027198841.1"/>
    </source>
</evidence>
<evidence type="ECO:0000256" key="3">
    <source>
        <dbReference type="ARBA" id="ARBA00022679"/>
    </source>
</evidence>
<dbReference type="GO" id="GO:0000278">
    <property type="term" value="P:mitotic cell cycle"/>
    <property type="evidence" value="ECO:0007669"/>
    <property type="project" value="TreeGrafter"/>
</dbReference>
<dbReference type="InParanoid" id="A0A6P6Y153"/>
<dbReference type="EC" id="2.7.11.1" evidence="1"/>
<comment type="catalytic activity">
    <reaction evidence="8">
        <text>L-seryl-[protein] + ATP = O-phospho-L-seryl-[protein] + ADP + H(+)</text>
        <dbReference type="Rhea" id="RHEA:17989"/>
        <dbReference type="Rhea" id="RHEA-COMP:9863"/>
        <dbReference type="Rhea" id="RHEA-COMP:11604"/>
        <dbReference type="ChEBI" id="CHEBI:15378"/>
        <dbReference type="ChEBI" id="CHEBI:29999"/>
        <dbReference type="ChEBI" id="CHEBI:30616"/>
        <dbReference type="ChEBI" id="CHEBI:83421"/>
        <dbReference type="ChEBI" id="CHEBI:456216"/>
        <dbReference type="EC" id="2.7.11.1"/>
    </reaction>
</comment>
<dbReference type="SMART" id="SM01331">
    <property type="entry name" value="DUF3635"/>
    <property type="match status" value="1"/>
</dbReference>
<dbReference type="InterPro" id="IPR024604">
    <property type="entry name" value="GSG2_C"/>
</dbReference>